<proteinExistence type="predicted"/>
<evidence type="ECO:0000313" key="1">
    <source>
        <dbReference type="EMBL" id="MFD2169735.1"/>
    </source>
</evidence>
<name>A0ABW4ZVH7_9BACL</name>
<dbReference type="EMBL" id="JBHUIO010000005">
    <property type="protein sequence ID" value="MFD2169735.1"/>
    <property type="molecule type" value="Genomic_DNA"/>
</dbReference>
<dbReference type="Proteomes" id="UP001597343">
    <property type="component" value="Unassembled WGS sequence"/>
</dbReference>
<dbReference type="RefSeq" id="WP_386045113.1">
    <property type="nucleotide sequence ID" value="NZ_JBHUIO010000005.1"/>
</dbReference>
<sequence>MSQLNPTGYHLMIAAGRYGLPLQPSASLFSKQRMPKQERMIKQVKKISASTPPRRPHVPREEWEQYAQLRQQIRALQSSYAERKTGQPK</sequence>
<organism evidence="1 2">
    <name type="scientific">Tumebacillus lipolyticus</name>
    <dbReference type="NCBI Taxonomy" id="1280370"/>
    <lineage>
        <taxon>Bacteria</taxon>
        <taxon>Bacillati</taxon>
        <taxon>Bacillota</taxon>
        <taxon>Bacilli</taxon>
        <taxon>Bacillales</taxon>
        <taxon>Alicyclobacillaceae</taxon>
        <taxon>Tumebacillus</taxon>
    </lineage>
</organism>
<protein>
    <submittedName>
        <fullName evidence="1">Uncharacterized protein</fullName>
    </submittedName>
</protein>
<keyword evidence="2" id="KW-1185">Reference proteome</keyword>
<evidence type="ECO:0000313" key="2">
    <source>
        <dbReference type="Proteomes" id="UP001597343"/>
    </source>
</evidence>
<reference evidence="2" key="1">
    <citation type="journal article" date="2019" name="Int. J. Syst. Evol. Microbiol.">
        <title>The Global Catalogue of Microorganisms (GCM) 10K type strain sequencing project: providing services to taxonomists for standard genome sequencing and annotation.</title>
        <authorList>
            <consortium name="The Broad Institute Genomics Platform"/>
            <consortium name="The Broad Institute Genome Sequencing Center for Infectious Disease"/>
            <person name="Wu L."/>
            <person name="Ma J."/>
        </authorList>
    </citation>
    <scope>NUCLEOTIDE SEQUENCE [LARGE SCALE GENOMIC DNA]</scope>
    <source>
        <strain evidence="2">CGMCC 1.13574</strain>
    </source>
</reference>
<comment type="caution">
    <text evidence="1">The sequence shown here is derived from an EMBL/GenBank/DDBJ whole genome shotgun (WGS) entry which is preliminary data.</text>
</comment>
<accession>A0ABW4ZVH7</accession>
<gene>
    <name evidence="1" type="ORF">ACFSOY_06970</name>
</gene>